<evidence type="ECO:0000313" key="3">
    <source>
        <dbReference type="EMBL" id="HGS86541.1"/>
    </source>
</evidence>
<sequence length="188" mass="19868">MELLGVFTAFGLSASAGLNAYIPLLVVALLAKFTDLLTLRPPWDALESWWIIGLLVVLSLIEFFADKVPAVNHINDLIQTFVRPTAGAIAFAASANVITDVHPVLSLGLGLLVAGGVHAVKTLAVRPAVTATTGGAGNVPVSIAEDVISTVLSILAVVVPVIIACVLVLVTAYIIWRWYRHTRRLNAA</sequence>
<comment type="caution">
    <text evidence="3">The sequence shown here is derived from an EMBL/GenBank/DDBJ whole genome shotgun (WGS) entry which is preliminary data.</text>
</comment>
<dbReference type="Pfam" id="PF13548">
    <property type="entry name" value="DUF4126"/>
    <property type="match status" value="1"/>
</dbReference>
<reference evidence="3" key="1">
    <citation type="journal article" date="2020" name="mSystems">
        <title>Genome- and Community-Level Interaction Insights into Carbon Utilization and Element Cycling Functions of Hydrothermarchaeota in Hydrothermal Sediment.</title>
        <authorList>
            <person name="Zhou Z."/>
            <person name="Liu Y."/>
            <person name="Xu W."/>
            <person name="Pan J."/>
            <person name="Luo Z.H."/>
            <person name="Li M."/>
        </authorList>
    </citation>
    <scope>NUCLEOTIDE SEQUENCE [LARGE SCALE GENOMIC DNA]</scope>
    <source>
        <strain evidence="3">SpSt-556</strain>
    </source>
</reference>
<protein>
    <submittedName>
        <fullName evidence="3">DUF4126 domain-containing protein</fullName>
    </submittedName>
</protein>
<organism evidence="3">
    <name type="scientific">Bellilinea caldifistulae</name>
    <dbReference type="NCBI Taxonomy" id="360411"/>
    <lineage>
        <taxon>Bacteria</taxon>
        <taxon>Bacillati</taxon>
        <taxon>Chloroflexota</taxon>
        <taxon>Anaerolineae</taxon>
        <taxon>Anaerolineales</taxon>
        <taxon>Anaerolineaceae</taxon>
        <taxon>Bellilinea</taxon>
    </lineage>
</organism>
<evidence type="ECO:0000256" key="1">
    <source>
        <dbReference type="SAM" id="Phobius"/>
    </source>
</evidence>
<feature type="transmembrane region" description="Helical" evidence="1">
    <location>
        <begin position="147"/>
        <end position="176"/>
    </location>
</feature>
<keyword evidence="1" id="KW-1133">Transmembrane helix</keyword>
<feature type="transmembrane region" description="Helical" evidence="1">
    <location>
        <begin position="48"/>
        <end position="65"/>
    </location>
</feature>
<proteinExistence type="predicted"/>
<gene>
    <name evidence="3" type="ORF">ENT17_02875</name>
</gene>
<keyword evidence="1" id="KW-0812">Transmembrane</keyword>
<keyword evidence="1" id="KW-0472">Membrane</keyword>
<name>A0A7C4L0L0_9CHLR</name>
<accession>A0A7C4L0L0</accession>
<dbReference type="InterPro" id="IPR025196">
    <property type="entry name" value="DUF4126"/>
</dbReference>
<dbReference type="AlphaFoldDB" id="A0A7C4L0L0"/>
<dbReference type="EMBL" id="DSXR01000039">
    <property type="protein sequence ID" value="HGS86541.1"/>
    <property type="molecule type" value="Genomic_DNA"/>
</dbReference>
<feature type="domain" description="DUF4126" evidence="2">
    <location>
        <begin position="7"/>
        <end position="178"/>
    </location>
</feature>
<evidence type="ECO:0000259" key="2">
    <source>
        <dbReference type="Pfam" id="PF13548"/>
    </source>
</evidence>